<dbReference type="EMBL" id="JABELV010000676">
    <property type="protein sequence ID" value="KAG7527148.1"/>
    <property type="molecule type" value="Genomic_DNA"/>
</dbReference>
<dbReference type="Gene3D" id="3.30.420.10">
    <property type="entry name" value="Ribonuclease H-like superfamily/Ribonuclease H"/>
    <property type="match status" value="1"/>
</dbReference>
<dbReference type="PANTHER" id="PTHR46791">
    <property type="entry name" value="EXPRESSED PROTEIN"/>
    <property type="match status" value="1"/>
</dbReference>
<keyword evidence="4" id="KW-1185">Reference proteome</keyword>
<gene>
    <name evidence="3" type="ORF">FFLO_07224</name>
</gene>
<dbReference type="Pfam" id="PF24764">
    <property type="entry name" value="rva_4"/>
    <property type="match status" value="1"/>
</dbReference>
<sequence length="139" mass="16400">MVGYRKLQGYLEGVGVHITREHARELSRALDPEGSRLRKSVMRKRRVYKVPFPNSLWHIDGQHKLIRWKFVIHGGVDGYSRVCVFMQAGDNNRAETVERLFLHATDEWGWPQRVRVDFGKENYGIWKQMVAIRSKHTRL</sequence>
<organism evidence="3 4">
    <name type="scientific">Filobasidium floriforme</name>
    <dbReference type="NCBI Taxonomy" id="5210"/>
    <lineage>
        <taxon>Eukaryota</taxon>
        <taxon>Fungi</taxon>
        <taxon>Dikarya</taxon>
        <taxon>Basidiomycota</taxon>
        <taxon>Agaricomycotina</taxon>
        <taxon>Tremellomycetes</taxon>
        <taxon>Filobasidiales</taxon>
        <taxon>Filobasidiaceae</taxon>
        <taxon>Filobasidium</taxon>
    </lineage>
</organism>
<dbReference type="InterPro" id="IPR001584">
    <property type="entry name" value="Integrase_cat-core"/>
</dbReference>
<name>A0A8K0JER2_9TREE</name>
<evidence type="ECO:0000313" key="4">
    <source>
        <dbReference type="Proteomes" id="UP000812966"/>
    </source>
</evidence>
<dbReference type="GO" id="GO:0005634">
    <property type="term" value="C:nucleus"/>
    <property type="evidence" value="ECO:0007669"/>
    <property type="project" value="UniProtKB-ARBA"/>
</dbReference>
<dbReference type="SUPFAM" id="SSF53098">
    <property type="entry name" value="Ribonuclease H-like"/>
    <property type="match status" value="1"/>
</dbReference>
<dbReference type="PROSITE" id="PS50994">
    <property type="entry name" value="INTEGRASE"/>
    <property type="match status" value="1"/>
</dbReference>
<dbReference type="GO" id="GO:0015074">
    <property type="term" value="P:DNA integration"/>
    <property type="evidence" value="ECO:0007669"/>
    <property type="project" value="InterPro"/>
</dbReference>
<evidence type="ECO:0000313" key="3">
    <source>
        <dbReference type="EMBL" id="KAG7527148.1"/>
    </source>
</evidence>
<proteinExistence type="predicted"/>
<dbReference type="Proteomes" id="UP000812966">
    <property type="component" value="Unassembled WGS sequence"/>
</dbReference>
<evidence type="ECO:0000259" key="2">
    <source>
        <dbReference type="PROSITE" id="PS50994"/>
    </source>
</evidence>
<dbReference type="AlphaFoldDB" id="A0A8K0JER2"/>
<reference evidence="3" key="1">
    <citation type="submission" date="2020-04" db="EMBL/GenBank/DDBJ databases">
        <title>Analysis of mating type loci in Filobasidium floriforme.</title>
        <authorList>
            <person name="Nowrousian M."/>
        </authorList>
    </citation>
    <scope>NUCLEOTIDE SEQUENCE</scope>
    <source>
        <strain evidence="3">CBS 6242</strain>
    </source>
</reference>
<keyword evidence="1" id="KW-0694">RNA-binding</keyword>
<accession>A0A8K0JER2</accession>
<dbReference type="PANTHER" id="PTHR46791:SF5">
    <property type="entry name" value="CLR5 DOMAIN-CONTAINING PROTEIN-RELATED"/>
    <property type="match status" value="1"/>
</dbReference>
<comment type="caution">
    <text evidence="3">The sequence shown here is derived from an EMBL/GenBank/DDBJ whole genome shotgun (WGS) entry which is preliminary data.</text>
</comment>
<dbReference type="InterPro" id="IPR058913">
    <property type="entry name" value="Integrase_dom_put"/>
</dbReference>
<evidence type="ECO:0000256" key="1">
    <source>
        <dbReference type="ARBA" id="ARBA00022884"/>
    </source>
</evidence>
<dbReference type="InterPro" id="IPR036397">
    <property type="entry name" value="RNaseH_sf"/>
</dbReference>
<feature type="domain" description="Integrase catalytic" evidence="2">
    <location>
        <begin position="49"/>
        <end position="139"/>
    </location>
</feature>
<dbReference type="GO" id="GO:0003723">
    <property type="term" value="F:RNA binding"/>
    <property type="evidence" value="ECO:0007669"/>
    <property type="project" value="UniProtKB-KW"/>
</dbReference>
<protein>
    <recommendedName>
        <fullName evidence="2">Integrase catalytic domain-containing protein</fullName>
    </recommendedName>
</protein>
<dbReference type="InterPro" id="IPR012337">
    <property type="entry name" value="RNaseH-like_sf"/>
</dbReference>